<gene>
    <name evidence="2" type="ORF">PHYPA_020732</name>
</gene>
<evidence type="ECO:0000313" key="3">
    <source>
        <dbReference type="EnsemblPlants" id="PAC:32983925.CDS.1"/>
    </source>
</evidence>
<protein>
    <recommendedName>
        <fullName evidence="5">Secreted protein</fullName>
    </recommendedName>
</protein>
<keyword evidence="4" id="KW-1185">Reference proteome</keyword>
<name>A0A2K1J7W9_PHYPA</name>
<sequence length="134" mass="14610">MRAVLCRWIHFLFLHWLLLMGSGIALVSTSKGHILRLVVKKRESRRDSADCSRARSATFQLRSSLIASGAVVLASRRWGAVLMSMAWTGGGDVLFVKQFFSIGLLRCNNVVVTFPSLFDAADLGGGVVNAVEEG</sequence>
<dbReference type="EnsemblPlants" id="Pp3c16_9860V3.2">
    <property type="protein sequence ID" value="PAC:32983926.CDS.1"/>
    <property type="gene ID" value="Pp3c16_9860"/>
</dbReference>
<dbReference type="AlphaFoldDB" id="A0A2K1J7W9"/>
<reference evidence="3" key="3">
    <citation type="submission" date="2020-12" db="UniProtKB">
        <authorList>
            <consortium name="EnsemblPlants"/>
        </authorList>
    </citation>
    <scope>IDENTIFICATION</scope>
</reference>
<dbReference type="Gramene" id="Pp3c16_9860V3.1">
    <property type="protein sequence ID" value="PAC:32983925.CDS.1"/>
    <property type="gene ID" value="Pp3c16_9860"/>
</dbReference>
<evidence type="ECO:0000313" key="4">
    <source>
        <dbReference type="Proteomes" id="UP000006727"/>
    </source>
</evidence>
<dbReference type="Proteomes" id="UP000006727">
    <property type="component" value="Chromosome 16"/>
</dbReference>
<proteinExistence type="predicted"/>
<dbReference type="EnsemblPlants" id="Pp3c16_9860V3.1">
    <property type="protein sequence ID" value="PAC:32983925.CDS.1"/>
    <property type="gene ID" value="Pp3c16_9860"/>
</dbReference>
<reference evidence="2 4" key="1">
    <citation type="journal article" date="2008" name="Science">
        <title>The Physcomitrella genome reveals evolutionary insights into the conquest of land by plants.</title>
        <authorList>
            <person name="Rensing S."/>
            <person name="Lang D."/>
            <person name="Zimmer A."/>
            <person name="Terry A."/>
            <person name="Salamov A."/>
            <person name="Shapiro H."/>
            <person name="Nishiyama T."/>
            <person name="Perroud P.-F."/>
            <person name="Lindquist E."/>
            <person name="Kamisugi Y."/>
            <person name="Tanahashi T."/>
            <person name="Sakakibara K."/>
            <person name="Fujita T."/>
            <person name="Oishi K."/>
            <person name="Shin-I T."/>
            <person name="Kuroki Y."/>
            <person name="Toyoda A."/>
            <person name="Suzuki Y."/>
            <person name="Hashimoto A."/>
            <person name="Yamaguchi K."/>
            <person name="Sugano A."/>
            <person name="Kohara Y."/>
            <person name="Fujiyama A."/>
            <person name="Anterola A."/>
            <person name="Aoki S."/>
            <person name="Ashton N."/>
            <person name="Barbazuk W.B."/>
            <person name="Barker E."/>
            <person name="Bennetzen J."/>
            <person name="Bezanilla M."/>
            <person name="Blankenship R."/>
            <person name="Cho S.H."/>
            <person name="Dutcher S."/>
            <person name="Estelle M."/>
            <person name="Fawcett J.A."/>
            <person name="Gundlach H."/>
            <person name="Hanada K."/>
            <person name="Heyl A."/>
            <person name="Hicks K.A."/>
            <person name="Hugh J."/>
            <person name="Lohr M."/>
            <person name="Mayer K."/>
            <person name="Melkozernov A."/>
            <person name="Murata T."/>
            <person name="Nelson D."/>
            <person name="Pils B."/>
            <person name="Prigge M."/>
            <person name="Reiss B."/>
            <person name="Renner T."/>
            <person name="Rombauts S."/>
            <person name="Rushton P."/>
            <person name="Sanderfoot A."/>
            <person name="Schween G."/>
            <person name="Shiu S.-H."/>
            <person name="Stueber K."/>
            <person name="Theodoulou F.L."/>
            <person name="Tu H."/>
            <person name="Van de Peer Y."/>
            <person name="Verrier P.J."/>
            <person name="Waters E."/>
            <person name="Wood A."/>
            <person name="Yang L."/>
            <person name="Cove D."/>
            <person name="Cuming A."/>
            <person name="Hasebe M."/>
            <person name="Lucas S."/>
            <person name="Mishler D.B."/>
            <person name="Reski R."/>
            <person name="Grigoriev I."/>
            <person name="Quatrano R.S."/>
            <person name="Boore J.L."/>
        </authorList>
    </citation>
    <scope>NUCLEOTIDE SEQUENCE [LARGE SCALE GENOMIC DNA]</scope>
    <source>
        <strain evidence="3 4">cv. Gransden 2004</strain>
    </source>
</reference>
<reference evidence="2 4" key="2">
    <citation type="journal article" date="2018" name="Plant J.">
        <title>The Physcomitrella patens chromosome-scale assembly reveals moss genome structure and evolution.</title>
        <authorList>
            <person name="Lang D."/>
            <person name="Ullrich K.K."/>
            <person name="Murat F."/>
            <person name="Fuchs J."/>
            <person name="Jenkins J."/>
            <person name="Haas F.B."/>
            <person name="Piednoel M."/>
            <person name="Gundlach H."/>
            <person name="Van Bel M."/>
            <person name="Meyberg R."/>
            <person name="Vives C."/>
            <person name="Morata J."/>
            <person name="Symeonidi A."/>
            <person name="Hiss M."/>
            <person name="Muchero W."/>
            <person name="Kamisugi Y."/>
            <person name="Saleh O."/>
            <person name="Blanc G."/>
            <person name="Decker E.L."/>
            <person name="van Gessel N."/>
            <person name="Grimwood J."/>
            <person name="Hayes R.D."/>
            <person name="Graham S.W."/>
            <person name="Gunter L.E."/>
            <person name="McDaniel S.F."/>
            <person name="Hoernstein S.N.W."/>
            <person name="Larsson A."/>
            <person name="Li F.W."/>
            <person name="Perroud P.F."/>
            <person name="Phillips J."/>
            <person name="Ranjan P."/>
            <person name="Rokshar D.S."/>
            <person name="Rothfels C.J."/>
            <person name="Schneider L."/>
            <person name="Shu S."/>
            <person name="Stevenson D.W."/>
            <person name="Thummler F."/>
            <person name="Tillich M."/>
            <person name="Villarreal Aguilar J.C."/>
            <person name="Widiez T."/>
            <person name="Wong G.K."/>
            <person name="Wymore A."/>
            <person name="Zhang Y."/>
            <person name="Zimmer A.D."/>
            <person name="Quatrano R.S."/>
            <person name="Mayer K.F.X."/>
            <person name="Goodstein D."/>
            <person name="Casacuberta J.M."/>
            <person name="Vandepoele K."/>
            <person name="Reski R."/>
            <person name="Cuming A.C."/>
            <person name="Tuskan G.A."/>
            <person name="Maumus F."/>
            <person name="Salse J."/>
            <person name="Schmutz J."/>
            <person name="Rensing S.A."/>
        </authorList>
    </citation>
    <scope>NUCLEOTIDE SEQUENCE [LARGE SCALE GENOMIC DNA]</scope>
    <source>
        <strain evidence="3 4">cv. Gransden 2004</strain>
    </source>
</reference>
<keyword evidence="1" id="KW-0732">Signal</keyword>
<feature type="signal peptide" evidence="1">
    <location>
        <begin position="1"/>
        <end position="25"/>
    </location>
</feature>
<evidence type="ECO:0000256" key="1">
    <source>
        <dbReference type="SAM" id="SignalP"/>
    </source>
</evidence>
<accession>A0A2K1J7W9</accession>
<dbReference type="InParanoid" id="A0A2K1J7W9"/>
<evidence type="ECO:0000313" key="2">
    <source>
        <dbReference type="EMBL" id="PNR37623.1"/>
    </source>
</evidence>
<evidence type="ECO:0008006" key="5">
    <source>
        <dbReference type="Google" id="ProtNLM"/>
    </source>
</evidence>
<dbReference type="PaxDb" id="3218-PP1S439_13V6.1"/>
<feature type="chain" id="PRO_5036318948" description="Secreted protein" evidence="1">
    <location>
        <begin position="26"/>
        <end position="134"/>
    </location>
</feature>
<organism evidence="2">
    <name type="scientific">Physcomitrium patens</name>
    <name type="common">Spreading-leaved earth moss</name>
    <name type="synonym">Physcomitrella patens</name>
    <dbReference type="NCBI Taxonomy" id="3218"/>
    <lineage>
        <taxon>Eukaryota</taxon>
        <taxon>Viridiplantae</taxon>
        <taxon>Streptophyta</taxon>
        <taxon>Embryophyta</taxon>
        <taxon>Bryophyta</taxon>
        <taxon>Bryophytina</taxon>
        <taxon>Bryopsida</taxon>
        <taxon>Funariidae</taxon>
        <taxon>Funariales</taxon>
        <taxon>Funariaceae</taxon>
        <taxon>Physcomitrium</taxon>
    </lineage>
</organism>
<dbReference type="EMBL" id="ABEU02000016">
    <property type="protein sequence ID" value="PNR37623.1"/>
    <property type="molecule type" value="Genomic_DNA"/>
</dbReference>
<dbReference type="Gramene" id="Pp3c16_9860V3.2">
    <property type="protein sequence ID" value="PAC:32983926.CDS.1"/>
    <property type="gene ID" value="Pp3c16_9860"/>
</dbReference>